<evidence type="ECO:0000313" key="6">
    <source>
        <dbReference type="Proteomes" id="UP000002029"/>
    </source>
</evidence>
<dbReference type="InterPro" id="IPR029058">
    <property type="entry name" value="AB_hydrolase_fold"/>
</dbReference>
<dbReference type="Pfam" id="PF20434">
    <property type="entry name" value="BD-FAE"/>
    <property type="match status" value="1"/>
</dbReference>
<dbReference type="InterPro" id="IPR050300">
    <property type="entry name" value="GDXG_lipolytic_enzyme"/>
</dbReference>
<organism evidence="5 6">
    <name type="scientific">Streptosporangium roseum (strain ATCC 12428 / DSM 43021 / JCM 3005 / KCTC 9067 / NCIMB 10171 / NRRL 2505 / NI 9100)</name>
    <dbReference type="NCBI Taxonomy" id="479432"/>
    <lineage>
        <taxon>Bacteria</taxon>
        <taxon>Bacillati</taxon>
        <taxon>Actinomycetota</taxon>
        <taxon>Actinomycetes</taxon>
        <taxon>Streptosporangiales</taxon>
        <taxon>Streptosporangiaceae</taxon>
        <taxon>Streptosporangium</taxon>
    </lineage>
</organism>
<dbReference type="KEGG" id="sro:Sros_8360"/>
<protein>
    <submittedName>
        <fullName evidence="5">Esterase/lipase-like protein</fullName>
    </submittedName>
</protein>
<feature type="compositionally biased region" description="Low complexity" evidence="2">
    <location>
        <begin position="28"/>
        <end position="83"/>
    </location>
</feature>
<feature type="signal peptide" evidence="3">
    <location>
        <begin position="1"/>
        <end position="24"/>
    </location>
</feature>
<proteinExistence type="predicted"/>
<feature type="chain" id="PRO_5003028803" evidence="3">
    <location>
        <begin position="25"/>
        <end position="362"/>
    </location>
</feature>
<feature type="compositionally biased region" description="Pro residues" evidence="2">
    <location>
        <begin position="84"/>
        <end position="96"/>
    </location>
</feature>
<feature type="domain" description="BD-FAE-like" evidence="4">
    <location>
        <begin position="134"/>
        <end position="322"/>
    </location>
</feature>
<reference evidence="5 6" key="1">
    <citation type="journal article" date="2010" name="Stand. Genomic Sci.">
        <title>Complete genome sequence of Streptosporangium roseum type strain (NI 9100).</title>
        <authorList>
            <person name="Nolan M."/>
            <person name="Sikorski J."/>
            <person name="Jando M."/>
            <person name="Lucas S."/>
            <person name="Lapidus A."/>
            <person name="Glavina Del Rio T."/>
            <person name="Chen F."/>
            <person name="Tice H."/>
            <person name="Pitluck S."/>
            <person name="Cheng J.F."/>
            <person name="Chertkov O."/>
            <person name="Sims D."/>
            <person name="Meincke L."/>
            <person name="Brettin T."/>
            <person name="Han C."/>
            <person name="Detter J.C."/>
            <person name="Bruce D."/>
            <person name="Goodwin L."/>
            <person name="Land M."/>
            <person name="Hauser L."/>
            <person name="Chang Y.J."/>
            <person name="Jeffries C.D."/>
            <person name="Ivanova N."/>
            <person name="Mavromatis K."/>
            <person name="Mikhailova N."/>
            <person name="Chen A."/>
            <person name="Palaniappan K."/>
            <person name="Chain P."/>
            <person name="Rohde M."/>
            <person name="Goker M."/>
            <person name="Bristow J."/>
            <person name="Eisen J.A."/>
            <person name="Markowitz V."/>
            <person name="Hugenholtz P."/>
            <person name="Kyrpides N.C."/>
            <person name="Klenk H.P."/>
        </authorList>
    </citation>
    <scope>NUCLEOTIDE SEQUENCE [LARGE SCALE GENOMIC DNA]</scope>
    <source>
        <strain evidence="6">ATCC 12428 / DSM 43021 / JCM 3005 / NI 9100</strain>
    </source>
</reference>
<keyword evidence="3" id="KW-0732">Signal</keyword>
<dbReference type="Gene3D" id="3.40.50.1820">
    <property type="entry name" value="alpha/beta hydrolase"/>
    <property type="match status" value="1"/>
</dbReference>
<dbReference type="GO" id="GO:0016787">
    <property type="term" value="F:hydrolase activity"/>
    <property type="evidence" value="ECO:0007669"/>
    <property type="project" value="UniProtKB-KW"/>
</dbReference>
<evidence type="ECO:0000313" key="5">
    <source>
        <dbReference type="EMBL" id="ACZ91007.1"/>
    </source>
</evidence>
<dbReference type="SUPFAM" id="SSF53474">
    <property type="entry name" value="alpha/beta-Hydrolases"/>
    <property type="match status" value="1"/>
</dbReference>
<evidence type="ECO:0000259" key="4">
    <source>
        <dbReference type="Pfam" id="PF20434"/>
    </source>
</evidence>
<dbReference type="PANTHER" id="PTHR48081">
    <property type="entry name" value="AB HYDROLASE SUPERFAMILY PROTEIN C4A8.06C"/>
    <property type="match status" value="1"/>
</dbReference>
<name>D2B0J5_STRRD</name>
<dbReference type="EMBL" id="CP001814">
    <property type="protein sequence ID" value="ACZ91007.1"/>
    <property type="molecule type" value="Genomic_DNA"/>
</dbReference>
<dbReference type="HOGENOM" id="CLU_012494_4_4_11"/>
<dbReference type="Proteomes" id="UP000002029">
    <property type="component" value="Chromosome"/>
</dbReference>
<evidence type="ECO:0000256" key="2">
    <source>
        <dbReference type="SAM" id="MobiDB-lite"/>
    </source>
</evidence>
<keyword evidence="1" id="KW-0378">Hydrolase</keyword>
<sequence>MRTAVTVSALALAALVIGPTAVHASPAAHATSAPSPAGAKATAEAASATKTRATTATARTEAATGSAATAKTASAGAAGKGDPTPTPTPVPTPSPTSTPATDPLLQDVSVDTVSYGPHVRQRMDVWHHSDGVGHPGVFLIHGGWWSSGDKKYMTALSRSYVEQGYTVFNINYRLSGDAAWPAQRTDTLDAIATARRHALLWGFDSSNYVVIGFSAGGHLAAAAGTYKNSGLPGLRGVVGISPVISPLTAYNEGTDTVDANRRKLRESAIRLAGGCEPDKCPRIWNSMEVPLHASSGDVPVLSVHSQDEFVPAEHSVRLRDRLARFGVNMTVLTEPGIEHSSPLYRLPGVAETVHAWVAAKLL</sequence>
<dbReference type="eggNOG" id="COG0657">
    <property type="taxonomic scope" value="Bacteria"/>
</dbReference>
<dbReference type="InterPro" id="IPR049492">
    <property type="entry name" value="BD-FAE-like_dom"/>
</dbReference>
<keyword evidence="6" id="KW-1185">Reference proteome</keyword>
<dbReference type="AlphaFoldDB" id="D2B0J5"/>
<evidence type="ECO:0000256" key="3">
    <source>
        <dbReference type="SAM" id="SignalP"/>
    </source>
</evidence>
<gene>
    <name evidence="5" type="ordered locus">Sros_8360</name>
</gene>
<dbReference type="RefSeq" id="WP_012894736.1">
    <property type="nucleotide sequence ID" value="NC_013595.1"/>
</dbReference>
<accession>D2B0J5</accession>
<evidence type="ECO:0000256" key="1">
    <source>
        <dbReference type="ARBA" id="ARBA00022801"/>
    </source>
</evidence>
<feature type="region of interest" description="Disordered" evidence="2">
    <location>
        <begin position="28"/>
        <end position="104"/>
    </location>
</feature>
<dbReference type="STRING" id="479432.Sros_8360"/>